<protein>
    <submittedName>
        <fullName evidence="6">D-ribose-binding periplasmic protein</fullName>
    </submittedName>
</protein>
<dbReference type="Gene3D" id="3.40.50.2300">
    <property type="match status" value="2"/>
</dbReference>
<feature type="signal peptide" evidence="4">
    <location>
        <begin position="1"/>
        <end position="24"/>
    </location>
</feature>
<evidence type="ECO:0000256" key="1">
    <source>
        <dbReference type="ARBA" id="ARBA00004196"/>
    </source>
</evidence>
<dbReference type="AlphaFoldDB" id="F5YM98"/>
<sequence length="329" mass="34289">MKTNKLVGVMVCLLFAVSVSGVFAGGQQGGTTAAKSGQITVAAVLKTTVSPYWQTVVSGLKDGAKEHNVNLIGPLGPPTEDAVEEQINMIQSVISQKPDVLVVSPSQPPATIRVLQQARDAGIKVILVDTPMPEGFNDYATFIGTTNYTAGVDAANMIIASGKVAKGAKIVLLEGAPGNPSMTQRCDGAEKTFTDAGYVIASRQPAYSDKERAFTVMQNILQTTPDVAAVFSANDDQALGAWRALNQAGKGSVVVIGVDGTRDALNAILADQLYGSMGQNSYGMGTLAIENAIKLVNGETIEKGIDSGTIKLTKDNAQNQIAFLDKIGG</sequence>
<reference evidence="7" key="1">
    <citation type="submission" date="2009-12" db="EMBL/GenBank/DDBJ databases">
        <title>Complete sequence of Treponema primitia strain ZAS-2.</title>
        <authorList>
            <person name="Tetu S.G."/>
            <person name="Matson E."/>
            <person name="Ren Q."/>
            <person name="Seshadri R."/>
            <person name="Elbourne L."/>
            <person name="Hassan K.A."/>
            <person name="Durkin A."/>
            <person name="Radune D."/>
            <person name="Mohamoud Y."/>
            <person name="Shay R."/>
            <person name="Jin S."/>
            <person name="Zhang X."/>
            <person name="Lucey K."/>
            <person name="Ballor N.R."/>
            <person name="Ottesen E."/>
            <person name="Rosenthal R."/>
            <person name="Allen A."/>
            <person name="Leadbetter J.R."/>
            <person name="Paulsen I.T."/>
        </authorList>
    </citation>
    <scope>NUCLEOTIDE SEQUENCE [LARGE SCALE GENOMIC DNA]</scope>
    <source>
        <strain evidence="7">ATCC BAA-887 / DSM 12427 / ZAS-2</strain>
    </source>
</reference>
<dbReference type="GO" id="GO:0030246">
    <property type="term" value="F:carbohydrate binding"/>
    <property type="evidence" value="ECO:0007669"/>
    <property type="project" value="UniProtKB-ARBA"/>
</dbReference>
<dbReference type="PANTHER" id="PTHR46847:SF1">
    <property type="entry name" value="D-ALLOSE-BINDING PERIPLASMIC PROTEIN-RELATED"/>
    <property type="match status" value="1"/>
</dbReference>
<accession>F5YM98</accession>
<feature type="chain" id="PRO_5003336125" evidence="4">
    <location>
        <begin position="25"/>
        <end position="329"/>
    </location>
</feature>
<comment type="subcellular location">
    <subcellularLocation>
        <location evidence="1">Cell envelope</location>
    </subcellularLocation>
</comment>
<name>F5YM98_TREPZ</name>
<dbReference type="InterPro" id="IPR025997">
    <property type="entry name" value="SBP_2_dom"/>
</dbReference>
<comment type="similarity">
    <text evidence="2">Belongs to the bacterial solute-binding protein 2 family.</text>
</comment>
<dbReference type="STRING" id="545694.TREPR_0404"/>
<dbReference type="HOGENOM" id="CLU_037628_3_3_12"/>
<dbReference type="SUPFAM" id="SSF53822">
    <property type="entry name" value="Periplasmic binding protein-like I"/>
    <property type="match status" value="1"/>
</dbReference>
<evidence type="ECO:0000259" key="5">
    <source>
        <dbReference type="Pfam" id="PF13407"/>
    </source>
</evidence>
<dbReference type="eggNOG" id="COG1879">
    <property type="taxonomic scope" value="Bacteria"/>
</dbReference>
<evidence type="ECO:0000256" key="2">
    <source>
        <dbReference type="ARBA" id="ARBA00007639"/>
    </source>
</evidence>
<dbReference type="Pfam" id="PF13407">
    <property type="entry name" value="Peripla_BP_4"/>
    <property type="match status" value="1"/>
</dbReference>
<dbReference type="PANTHER" id="PTHR46847">
    <property type="entry name" value="D-ALLOSE-BINDING PERIPLASMIC PROTEIN-RELATED"/>
    <property type="match status" value="1"/>
</dbReference>
<evidence type="ECO:0000313" key="6">
    <source>
        <dbReference type="EMBL" id="AEF85851.1"/>
    </source>
</evidence>
<feature type="domain" description="Periplasmic binding protein" evidence="5">
    <location>
        <begin position="42"/>
        <end position="299"/>
    </location>
</feature>
<keyword evidence="3 4" id="KW-0732">Signal</keyword>
<dbReference type="RefSeq" id="WP_015709607.1">
    <property type="nucleotide sequence ID" value="NC_015578.1"/>
</dbReference>
<dbReference type="InterPro" id="IPR028082">
    <property type="entry name" value="Peripla_BP_I"/>
</dbReference>
<dbReference type="CDD" id="cd01536">
    <property type="entry name" value="PBP1_ABC_sugar_binding-like"/>
    <property type="match status" value="1"/>
</dbReference>
<dbReference type="KEGG" id="tpi:TREPR_0404"/>
<evidence type="ECO:0000313" key="7">
    <source>
        <dbReference type="Proteomes" id="UP000009223"/>
    </source>
</evidence>
<dbReference type="OrthoDB" id="9814427at2"/>
<organism evidence="6 7">
    <name type="scientific">Treponema primitia (strain ATCC BAA-887 / DSM 12427 / ZAS-2)</name>
    <dbReference type="NCBI Taxonomy" id="545694"/>
    <lineage>
        <taxon>Bacteria</taxon>
        <taxon>Pseudomonadati</taxon>
        <taxon>Spirochaetota</taxon>
        <taxon>Spirochaetia</taxon>
        <taxon>Spirochaetales</taxon>
        <taxon>Treponemataceae</taxon>
        <taxon>Treponema</taxon>
    </lineage>
</organism>
<gene>
    <name evidence="6" type="ordered locus">TREPR_0404</name>
</gene>
<evidence type="ECO:0000256" key="4">
    <source>
        <dbReference type="SAM" id="SignalP"/>
    </source>
</evidence>
<dbReference type="GO" id="GO:0030313">
    <property type="term" value="C:cell envelope"/>
    <property type="evidence" value="ECO:0007669"/>
    <property type="project" value="UniProtKB-SubCell"/>
</dbReference>
<proteinExistence type="inferred from homology"/>
<evidence type="ECO:0000256" key="3">
    <source>
        <dbReference type="ARBA" id="ARBA00022729"/>
    </source>
</evidence>
<dbReference type="EMBL" id="CP001843">
    <property type="protein sequence ID" value="AEF85851.1"/>
    <property type="molecule type" value="Genomic_DNA"/>
</dbReference>
<reference evidence="6 7" key="2">
    <citation type="journal article" date="2011" name="ISME J.">
        <title>RNA-seq reveals cooperative metabolic interactions between two termite-gut spirochete species in co-culture.</title>
        <authorList>
            <person name="Rosenthal A.Z."/>
            <person name="Matson E.G."/>
            <person name="Eldar A."/>
            <person name="Leadbetter J.R."/>
        </authorList>
    </citation>
    <scope>NUCLEOTIDE SEQUENCE [LARGE SCALE GENOMIC DNA]</scope>
    <source>
        <strain evidence="7">ATCC BAA-887 / DSM 12427 / ZAS-2</strain>
    </source>
</reference>
<keyword evidence="7" id="KW-1185">Reference proteome</keyword>
<dbReference type="Proteomes" id="UP000009223">
    <property type="component" value="Chromosome"/>
</dbReference>